<gene>
    <name evidence="2" type="ORF">SAMN05421642_108162</name>
</gene>
<dbReference type="Gene3D" id="3.40.50.1820">
    <property type="entry name" value="alpha/beta hydrolase"/>
    <property type="match status" value="1"/>
</dbReference>
<dbReference type="OrthoDB" id="9806902at2"/>
<name>A0A239JDI1_9NOCA</name>
<reference evidence="3" key="1">
    <citation type="submission" date="2017-06" db="EMBL/GenBank/DDBJ databases">
        <authorList>
            <person name="Varghese N."/>
            <person name="Submissions S."/>
        </authorList>
    </citation>
    <scope>NUCLEOTIDE SEQUENCE [LARGE SCALE GENOMIC DNA]</scope>
    <source>
        <strain evidence="3">JCM 23211</strain>
    </source>
</reference>
<dbReference type="RefSeq" id="WP_089247606.1">
    <property type="nucleotide sequence ID" value="NZ_FZOW01000008.1"/>
</dbReference>
<feature type="domain" description="Serine aminopeptidase S33" evidence="1">
    <location>
        <begin position="143"/>
        <end position="191"/>
    </location>
</feature>
<evidence type="ECO:0000259" key="1">
    <source>
        <dbReference type="Pfam" id="PF12146"/>
    </source>
</evidence>
<proteinExistence type="predicted"/>
<protein>
    <submittedName>
        <fullName evidence="2">Lysophospholipase, alpha-beta hydrolase superfamily</fullName>
    </submittedName>
</protein>
<dbReference type="InterPro" id="IPR029058">
    <property type="entry name" value="AB_hydrolase_fold"/>
</dbReference>
<dbReference type="InterPro" id="IPR022742">
    <property type="entry name" value="Hydrolase_4"/>
</dbReference>
<evidence type="ECO:0000313" key="3">
    <source>
        <dbReference type="Proteomes" id="UP000198327"/>
    </source>
</evidence>
<keyword evidence="2" id="KW-0378">Hydrolase</keyword>
<organism evidence="2 3">
    <name type="scientific">Rhodococcoides kyotonense</name>
    <dbReference type="NCBI Taxonomy" id="398843"/>
    <lineage>
        <taxon>Bacteria</taxon>
        <taxon>Bacillati</taxon>
        <taxon>Actinomycetota</taxon>
        <taxon>Actinomycetes</taxon>
        <taxon>Mycobacteriales</taxon>
        <taxon>Nocardiaceae</taxon>
        <taxon>Rhodococcoides</taxon>
    </lineage>
</organism>
<dbReference type="SUPFAM" id="SSF53474">
    <property type="entry name" value="alpha/beta-Hydrolases"/>
    <property type="match status" value="1"/>
</dbReference>
<keyword evidence="3" id="KW-1185">Reference proteome</keyword>
<dbReference type="EMBL" id="FZOW01000008">
    <property type="protein sequence ID" value="SNT03662.1"/>
    <property type="molecule type" value="Genomic_DNA"/>
</dbReference>
<dbReference type="GO" id="GO:0016787">
    <property type="term" value="F:hydrolase activity"/>
    <property type="evidence" value="ECO:0007669"/>
    <property type="project" value="UniProtKB-KW"/>
</dbReference>
<dbReference type="Proteomes" id="UP000198327">
    <property type="component" value="Unassembled WGS sequence"/>
</dbReference>
<dbReference type="Pfam" id="PF12146">
    <property type="entry name" value="Hydrolase_4"/>
    <property type="match status" value="1"/>
</dbReference>
<accession>A0A239JDI1</accession>
<sequence>MSIDWLEPETNVRGSVVVVTGRGEHAGVYARFARRIAFDGYRVAVVENQPAVTDAVTSADASLPVVVVGSDSGALTALAVASSNDAVTAAVAAGLLVDTTTTWDDELDVRSACPVHRGVLGDAASLDRGVLATEAPTATAGVLAEVRVPTLVVHGASDVVSSVDAVTRLAEELPDARVVLVDGGRHDILNDVSHRSVAAEIVQFLERLRLPGAPDIIVRAAGALATR</sequence>
<dbReference type="AlphaFoldDB" id="A0A239JDI1"/>
<evidence type="ECO:0000313" key="2">
    <source>
        <dbReference type="EMBL" id="SNT03662.1"/>
    </source>
</evidence>